<evidence type="ECO:0000256" key="1">
    <source>
        <dbReference type="ARBA" id="ARBA00023015"/>
    </source>
</evidence>
<evidence type="ECO:0000256" key="4">
    <source>
        <dbReference type="ARBA" id="ARBA00023163"/>
    </source>
</evidence>
<dbReference type="EMBL" id="JABCJJ010000022">
    <property type="protein sequence ID" value="NMR21028.1"/>
    <property type="molecule type" value="Genomic_DNA"/>
</dbReference>
<dbReference type="GO" id="GO:0016987">
    <property type="term" value="F:sigma factor activity"/>
    <property type="evidence" value="ECO:0007669"/>
    <property type="project" value="UniProtKB-KW"/>
</dbReference>
<keyword evidence="4" id="KW-0804">Transcription</keyword>
<keyword evidence="3" id="KW-0238">DNA-binding</keyword>
<dbReference type="Pfam" id="PF04545">
    <property type="entry name" value="Sigma70_r4"/>
    <property type="match status" value="1"/>
</dbReference>
<organism evidence="9 10">
    <name type="scientific">Cellulomonas fimi</name>
    <dbReference type="NCBI Taxonomy" id="1708"/>
    <lineage>
        <taxon>Bacteria</taxon>
        <taxon>Bacillati</taxon>
        <taxon>Actinomycetota</taxon>
        <taxon>Actinomycetes</taxon>
        <taxon>Micrococcales</taxon>
        <taxon>Cellulomonadaceae</taxon>
        <taxon>Cellulomonas</taxon>
    </lineage>
</organism>
<evidence type="ECO:0000256" key="2">
    <source>
        <dbReference type="ARBA" id="ARBA00023082"/>
    </source>
</evidence>
<evidence type="ECO:0000313" key="10">
    <source>
        <dbReference type="Proteomes" id="UP000562124"/>
    </source>
</evidence>
<evidence type="ECO:0000256" key="3">
    <source>
        <dbReference type="ARBA" id="ARBA00023125"/>
    </source>
</evidence>
<dbReference type="SUPFAM" id="SSF88946">
    <property type="entry name" value="Sigma2 domain of RNA polymerase sigma factors"/>
    <property type="match status" value="1"/>
</dbReference>
<dbReference type="InterPro" id="IPR013324">
    <property type="entry name" value="RNA_pol_sigma_r3/r4-like"/>
</dbReference>
<feature type="region of interest" description="Disordered" evidence="5">
    <location>
        <begin position="90"/>
        <end position="110"/>
    </location>
</feature>
<gene>
    <name evidence="9" type="ORF">HIR71_12495</name>
</gene>
<reference evidence="9 10" key="1">
    <citation type="submission" date="2020-04" db="EMBL/GenBank/DDBJ databases">
        <title>Sequencing and Assembly of C. fimi.</title>
        <authorList>
            <person name="Ramsey A.R."/>
        </authorList>
    </citation>
    <scope>NUCLEOTIDE SEQUENCE [LARGE SCALE GENOMIC DNA]</scope>
    <source>
        <strain evidence="9 10">SB</strain>
    </source>
</reference>
<dbReference type="SUPFAM" id="SSF88659">
    <property type="entry name" value="Sigma3 and sigma4 domains of RNA polymerase sigma factors"/>
    <property type="match status" value="2"/>
</dbReference>
<evidence type="ECO:0000259" key="6">
    <source>
        <dbReference type="Pfam" id="PF04539"/>
    </source>
</evidence>
<proteinExistence type="predicted"/>
<dbReference type="AlphaFoldDB" id="A0A7Y0M0Y5"/>
<dbReference type="PRINTS" id="PR00046">
    <property type="entry name" value="SIGMA70FCT"/>
</dbReference>
<feature type="domain" description="RNA polymerase sigma-70 region 2" evidence="7">
    <location>
        <begin position="11"/>
        <end position="83"/>
    </location>
</feature>
<feature type="compositionally biased region" description="Low complexity" evidence="5">
    <location>
        <begin position="288"/>
        <end position="305"/>
    </location>
</feature>
<sequence>MRNSPAEVDALVTANLPLVGYRVSELLGRVPAYVSRDELASAGSLALVQAAQAYDAETGVPFARYASLRIRGALLDELRAMDWVSRGARQRARRVSTTSDEMTSQLGRTPTREELATALGTDVAEVDAARGDAERRILSIEAFDSAIADTVTEPGMGPEESLLVNEKLQHLKAAVTALPERLRHVVEQLFFHDRPVVELAEELGVTQSRISQLRTEALALMKDGMNASLEPSLVPVAERPDGVAERRRKAYFDLVAQQASFLARASQLAAPGPGVLPQQRDEAKELAAAKAKARSRAGAAYATTA</sequence>
<evidence type="ECO:0000259" key="8">
    <source>
        <dbReference type="Pfam" id="PF04545"/>
    </source>
</evidence>
<dbReference type="InterPro" id="IPR014284">
    <property type="entry name" value="RNA_pol_sigma-70_dom"/>
</dbReference>
<feature type="domain" description="RNA polymerase sigma-70 region 3" evidence="6">
    <location>
        <begin position="92"/>
        <end position="160"/>
    </location>
</feature>
<dbReference type="GO" id="GO:0006352">
    <property type="term" value="P:DNA-templated transcription initiation"/>
    <property type="evidence" value="ECO:0007669"/>
    <property type="project" value="InterPro"/>
</dbReference>
<name>A0A7Y0M0Y5_CELFI</name>
<dbReference type="Pfam" id="PF04542">
    <property type="entry name" value="Sigma70_r2"/>
    <property type="match status" value="1"/>
</dbReference>
<dbReference type="InterPro" id="IPR007624">
    <property type="entry name" value="RNA_pol_sigma70_r3"/>
</dbReference>
<dbReference type="RefSeq" id="WP_169325407.1">
    <property type="nucleotide sequence ID" value="NZ_JABCJJ010000022.1"/>
</dbReference>
<comment type="caution">
    <text evidence="9">The sequence shown here is derived from an EMBL/GenBank/DDBJ whole genome shotgun (WGS) entry which is preliminary data.</text>
</comment>
<dbReference type="PANTHER" id="PTHR30385">
    <property type="entry name" value="SIGMA FACTOR F FLAGELLAR"/>
    <property type="match status" value="1"/>
</dbReference>
<evidence type="ECO:0000256" key="5">
    <source>
        <dbReference type="SAM" id="MobiDB-lite"/>
    </source>
</evidence>
<keyword evidence="1" id="KW-0805">Transcription regulation</keyword>
<dbReference type="NCBIfam" id="TIGR02937">
    <property type="entry name" value="sigma70-ECF"/>
    <property type="match status" value="1"/>
</dbReference>
<dbReference type="Pfam" id="PF04539">
    <property type="entry name" value="Sigma70_r3"/>
    <property type="match status" value="1"/>
</dbReference>
<dbReference type="InterPro" id="IPR000943">
    <property type="entry name" value="RNA_pol_sigma70"/>
</dbReference>
<keyword evidence="2" id="KW-0731">Sigma factor</keyword>
<evidence type="ECO:0000259" key="7">
    <source>
        <dbReference type="Pfam" id="PF04542"/>
    </source>
</evidence>
<evidence type="ECO:0000313" key="9">
    <source>
        <dbReference type="EMBL" id="NMR21028.1"/>
    </source>
</evidence>
<feature type="compositionally biased region" description="Polar residues" evidence="5">
    <location>
        <begin position="95"/>
        <end position="108"/>
    </location>
</feature>
<protein>
    <submittedName>
        <fullName evidence="9">Sigma-70 family RNA polymerase sigma factor</fullName>
    </submittedName>
</protein>
<dbReference type="InterPro" id="IPR007627">
    <property type="entry name" value="RNA_pol_sigma70_r2"/>
</dbReference>
<accession>A0A7Y0M0Y5</accession>
<dbReference type="InterPro" id="IPR007630">
    <property type="entry name" value="RNA_pol_sigma70_r4"/>
</dbReference>
<dbReference type="GO" id="GO:0003677">
    <property type="term" value="F:DNA binding"/>
    <property type="evidence" value="ECO:0007669"/>
    <property type="project" value="UniProtKB-KW"/>
</dbReference>
<feature type="region of interest" description="Disordered" evidence="5">
    <location>
        <begin position="272"/>
        <end position="305"/>
    </location>
</feature>
<dbReference type="Gene3D" id="1.20.140.160">
    <property type="match status" value="1"/>
</dbReference>
<feature type="domain" description="RNA polymerase sigma-70 region 4" evidence="8">
    <location>
        <begin position="177"/>
        <end position="220"/>
    </location>
</feature>
<keyword evidence="10" id="KW-1185">Reference proteome</keyword>
<dbReference type="InterPro" id="IPR013325">
    <property type="entry name" value="RNA_pol_sigma_r2"/>
</dbReference>
<dbReference type="Proteomes" id="UP000562124">
    <property type="component" value="Unassembled WGS sequence"/>
</dbReference>
<dbReference type="Gene3D" id="1.10.1740.10">
    <property type="match status" value="1"/>
</dbReference>